<evidence type="ECO:0000256" key="4">
    <source>
        <dbReference type="ARBA" id="ARBA00035234"/>
    </source>
</evidence>
<dbReference type="InterPro" id="IPR000077">
    <property type="entry name" value="Ribosomal_eL39"/>
</dbReference>
<dbReference type="FunCoup" id="B7QMT2">
    <property type="interactions" value="362"/>
</dbReference>
<dbReference type="InterPro" id="IPR020083">
    <property type="entry name" value="Ribosomal_eL39_CS"/>
</dbReference>
<evidence type="ECO:0000256" key="1">
    <source>
        <dbReference type="ARBA" id="ARBA00009339"/>
    </source>
</evidence>
<comment type="similarity">
    <text evidence="1">Belongs to the eukaryotic ribosomal protein eL39 family.</text>
</comment>
<dbReference type="Proteomes" id="UP000001555">
    <property type="component" value="Unassembled WGS sequence"/>
</dbReference>
<dbReference type="Gene3D" id="1.10.1620.10">
    <property type="entry name" value="Ribosomal protein L39e"/>
    <property type="match status" value="1"/>
</dbReference>
<evidence type="ECO:0000313" key="8">
    <source>
        <dbReference type="Proteomes" id="UP000001555"/>
    </source>
</evidence>
<accession>B7QMT2</accession>
<keyword evidence="9" id="KW-1267">Proteomics identification</keyword>
<dbReference type="VEuPathDB" id="VectorBase:ISCI015391"/>
<dbReference type="PANTHER" id="PTHR19970:SF0">
    <property type="entry name" value="LARGE RIBOSOMAL SUBUNIT PROTEIN EL39"/>
    <property type="match status" value="1"/>
</dbReference>
<organism>
    <name type="scientific">Ixodes scapularis</name>
    <name type="common">Black-legged tick</name>
    <name type="synonym">Deer tick</name>
    <dbReference type="NCBI Taxonomy" id="6945"/>
    <lineage>
        <taxon>Eukaryota</taxon>
        <taxon>Metazoa</taxon>
        <taxon>Ecdysozoa</taxon>
        <taxon>Arthropoda</taxon>
        <taxon>Chelicerata</taxon>
        <taxon>Arachnida</taxon>
        <taxon>Acari</taxon>
        <taxon>Parasitiformes</taxon>
        <taxon>Ixodida</taxon>
        <taxon>Ixodoidea</taxon>
        <taxon>Ixodidae</taxon>
        <taxon>Ixodinae</taxon>
        <taxon>Ixodes</taxon>
    </lineage>
</organism>
<dbReference type="EnsemblMetazoa" id="ISCW015391-RA">
    <property type="protein sequence ID" value="ISCW015391-PA"/>
    <property type="gene ID" value="ISCW015391"/>
</dbReference>
<dbReference type="GO" id="GO:0003735">
    <property type="term" value="F:structural constituent of ribosome"/>
    <property type="evidence" value="ECO:0007669"/>
    <property type="project" value="InterPro"/>
</dbReference>
<dbReference type="InterPro" id="IPR023626">
    <property type="entry name" value="Ribosomal_eL39_dom_sf"/>
</dbReference>
<evidence type="ECO:0000256" key="5">
    <source>
        <dbReference type="ARBA" id="ARBA00035339"/>
    </source>
</evidence>
<name>B7QMT2_IXOSC</name>
<dbReference type="PaxDb" id="6945-B7QMT2"/>
<dbReference type="GO" id="GO:0006412">
    <property type="term" value="P:translation"/>
    <property type="evidence" value="ECO:0007669"/>
    <property type="project" value="InterPro"/>
</dbReference>
<keyword evidence="3" id="KW-0687">Ribonucleoprotein</keyword>
<evidence type="ECO:0000256" key="2">
    <source>
        <dbReference type="ARBA" id="ARBA00022980"/>
    </source>
</evidence>
<evidence type="ECO:0000313" key="7">
    <source>
        <dbReference type="EnsemblMetazoa" id="ISCW015391-PA"/>
    </source>
</evidence>
<reference evidence="7" key="2">
    <citation type="submission" date="2020-05" db="UniProtKB">
        <authorList>
            <consortium name="EnsemblMetazoa"/>
        </authorList>
    </citation>
    <scope>IDENTIFICATION</scope>
    <source>
        <strain evidence="7">wikel</strain>
    </source>
</reference>
<dbReference type="STRING" id="6945.B7QMT2"/>
<dbReference type="PROSITE" id="PS00051">
    <property type="entry name" value="RIBOSOMAL_L39E"/>
    <property type="match status" value="1"/>
</dbReference>
<dbReference type="HOGENOM" id="CLU_181948_1_2_1"/>
<dbReference type="VEuPathDB" id="VectorBase:ISCW015391"/>
<evidence type="ECO:0000313" key="6">
    <source>
        <dbReference type="EMBL" id="EEC20154.1"/>
    </source>
</evidence>
<evidence type="ECO:0000256" key="3">
    <source>
        <dbReference type="ARBA" id="ARBA00023274"/>
    </source>
</evidence>
<keyword evidence="2 6" id="KW-0689">Ribosomal protein</keyword>
<dbReference type="PANTHER" id="PTHR19970">
    <property type="entry name" value="RIBOSOMAL PROTEIN L39E"/>
    <property type="match status" value="1"/>
</dbReference>
<protein>
    <recommendedName>
        <fullName evidence="4">Large ribosomal subunit protein eL39</fullName>
    </recommendedName>
    <alternativeName>
        <fullName evidence="5">60S ribosomal protein L39</fullName>
    </alternativeName>
</protein>
<dbReference type="FunFam" id="1.10.1620.10:FF:000001">
    <property type="entry name" value="60S ribosomal protein-like L39"/>
    <property type="match status" value="1"/>
</dbReference>
<proteinExistence type="evidence at protein level"/>
<dbReference type="HAMAP" id="MF_00629">
    <property type="entry name" value="Ribosomal_eL39"/>
    <property type="match status" value="1"/>
</dbReference>
<keyword evidence="8" id="KW-1185">Reference proteome</keyword>
<dbReference type="AlphaFoldDB" id="B7QMT2"/>
<reference evidence="6 8" key="1">
    <citation type="submission" date="2008-03" db="EMBL/GenBank/DDBJ databases">
        <title>Annotation of Ixodes scapularis.</title>
        <authorList>
            <consortium name="Ixodes scapularis Genome Project Consortium"/>
            <person name="Caler E."/>
            <person name="Hannick L.I."/>
            <person name="Bidwell S."/>
            <person name="Joardar V."/>
            <person name="Thiagarajan M."/>
            <person name="Amedeo P."/>
            <person name="Galinsky K.J."/>
            <person name="Schobel S."/>
            <person name="Inman J."/>
            <person name="Hostetler J."/>
            <person name="Miller J."/>
            <person name="Hammond M."/>
            <person name="Megy K."/>
            <person name="Lawson D."/>
            <person name="Kodira C."/>
            <person name="Sutton G."/>
            <person name="Meyer J."/>
            <person name="Hill C.A."/>
            <person name="Birren B."/>
            <person name="Nene V."/>
            <person name="Collins F."/>
            <person name="Alarcon-Chaidez F."/>
            <person name="Wikel S."/>
            <person name="Strausberg R."/>
        </authorList>
    </citation>
    <scope>NUCLEOTIDE SEQUENCE [LARGE SCALE GENOMIC DNA]</scope>
    <source>
        <strain evidence="8">Wikel</strain>
        <strain evidence="6">Wikel colony</strain>
    </source>
</reference>
<dbReference type="InParanoid" id="B7QMT2"/>
<evidence type="ECO:0007829" key="9">
    <source>
        <dbReference type="PeptideAtlas" id="B7QMT2"/>
    </source>
</evidence>
<sequence>MKKRRKKKRNEIISFSWISHLSSGKMAAHKTFRIKQKLAKKLKQNRPIPQWIRMRTGNTIRYNAKRRHWRRTKLKL</sequence>
<dbReference type="SUPFAM" id="SSF48662">
    <property type="entry name" value="Ribosomal protein L39e"/>
    <property type="match status" value="1"/>
</dbReference>
<dbReference type="EMBL" id="ABJB011032805">
    <property type="status" value="NOT_ANNOTATED_CDS"/>
    <property type="molecule type" value="Genomic_DNA"/>
</dbReference>
<dbReference type="GO" id="GO:0022625">
    <property type="term" value="C:cytosolic large ribosomal subunit"/>
    <property type="evidence" value="ECO:0000318"/>
    <property type="project" value="GO_Central"/>
</dbReference>
<gene>
    <name evidence="6" type="ORF">IscW_ISCW015391</name>
</gene>
<dbReference type="EMBL" id="DS972972">
    <property type="protein sequence ID" value="EEC20154.1"/>
    <property type="molecule type" value="Genomic_DNA"/>
</dbReference>
<dbReference type="Pfam" id="PF00832">
    <property type="entry name" value="Ribosomal_L39"/>
    <property type="match status" value="1"/>
</dbReference>